<dbReference type="AlphaFoldDB" id="A0AAD5DX43"/>
<comment type="caution">
    <text evidence="6">The sequence shown here is derived from an EMBL/GenBank/DDBJ whole genome shotgun (WGS) entry which is preliminary data.</text>
</comment>
<dbReference type="PANTHER" id="PTHR46468:SF1">
    <property type="entry name" value="SENTRIN-SPECIFIC PROTEASE 8"/>
    <property type="match status" value="1"/>
</dbReference>
<evidence type="ECO:0000256" key="2">
    <source>
        <dbReference type="ARBA" id="ARBA00022670"/>
    </source>
</evidence>
<keyword evidence="4" id="KW-0788">Thiol protease</keyword>
<sequence length="231" mass="23924">MDPEAKALDYHDVLLRQGDVQLLAGPHWLNDQVIAFFFEYLQREVAAGAGVLLVSPDSTYLLASLGPDAGPAVVLEPRGFAAARLVLLAVNNNPDVERAGGGSHWSLLAYSAARNSFHSYDSMAGSNRQAARAVYKAAAAAAPPGARFVEERAPQQANGYDCGVHVLAVAKLLCQRAAAAEGSSGQGISMAVSPKEVTPAAVTVLRQEVLELIRSKMAAAAAGAAGGKCGS</sequence>
<dbReference type="GO" id="GO:0006508">
    <property type="term" value="P:proteolysis"/>
    <property type="evidence" value="ECO:0007669"/>
    <property type="project" value="UniProtKB-KW"/>
</dbReference>
<dbReference type="Pfam" id="PF02902">
    <property type="entry name" value="Peptidase_C48"/>
    <property type="match status" value="1"/>
</dbReference>
<keyword evidence="2" id="KW-0645">Protease</keyword>
<dbReference type="GO" id="GO:0000338">
    <property type="term" value="P:protein deneddylation"/>
    <property type="evidence" value="ECO:0007669"/>
    <property type="project" value="TreeGrafter"/>
</dbReference>
<dbReference type="Proteomes" id="UP001205105">
    <property type="component" value="Unassembled WGS sequence"/>
</dbReference>
<protein>
    <recommendedName>
        <fullName evidence="5">Ubiquitin-like protease family profile domain-containing protein</fullName>
    </recommendedName>
</protein>
<dbReference type="EMBL" id="JADXDR010000058">
    <property type="protein sequence ID" value="KAI7841919.1"/>
    <property type="molecule type" value="Genomic_DNA"/>
</dbReference>
<dbReference type="GO" id="GO:0008234">
    <property type="term" value="F:cysteine-type peptidase activity"/>
    <property type="evidence" value="ECO:0007669"/>
    <property type="project" value="UniProtKB-KW"/>
</dbReference>
<dbReference type="Gene3D" id="3.40.395.10">
    <property type="entry name" value="Adenoviral Proteinase, Chain A"/>
    <property type="match status" value="1"/>
</dbReference>
<dbReference type="InterPro" id="IPR038765">
    <property type="entry name" value="Papain-like_cys_pep_sf"/>
</dbReference>
<dbReference type="InterPro" id="IPR044613">
    <property type="entry name" value="Nep1/2-like"/>
</dbReference>
<comment type="similarity">
    <text evidence="1">Belongs to the peptidase C48 family.</text>
</comment>
<evidence type="ECO:0000313" key="6">
    <source>
        <dbReference type="EMBL" id="KAI7841919.1"/>
    </source>
</evidence>
<name>A0AAD5DX43_9CHLO</name>
<evidence type="ECO:0000259" key="5">
    <source>
        <dbReference type="PROSITE" id="PS50600"/>
    </source>
</evidence>
<evidence type="ECO:0000313" key="7">
    <source>
        <dbReference type="Proteomes" id="UP001205105"/>
    </source>
</evidence>
<dbReference type="InterPro" id="IPR003653">
    <property type="entry name" value="Peptidase_C48_C"/>
</dbReference>
<accession>A0AAD5DX43</accession>
<organism evidence="6 7">
    <name type="scientific">Chlorella ohadii</name>
    <dbReference type="NCBI Taxonomy" id="2649997"/>
    <lineage>
        <taxon>Eukaryota</taxon>
        <taxon>Viridiplantae</taxon>
        <taxon>Chlorophyta</taxon>
        <taxon>core chlorophytes</taxon>
        <taxon>Trebouxiophyceae</taxon>
        <taxon>Chlorellales</taxon>
        <taxon>Chlorellaceae</taxon>
        <taxon>Chlorella clade</taxon>
        <taxon>Chlorella</taxon>
    </lineage>
</organism>
<evidence type="ECO:0000256" key="3">
    <source>
        <dbReference type="ARBA" id="ARBA00022801"/>
    </source>
</evidence>
<keyword evidence="3" id="KW-0378">Hydrolase</keyword>
<proteinExistence type="inferred from homology"/>
<keyword evidence="7" id="KW-1185">Reference proteome</keyword>
<reference evidence="6" key="1">
    <citation type="submission" date="2020-11" db="EMBL/GenBank/DDBJ databases">
        <title>Chlorella ohadii genome sequencing and assembly.</title>
        <authorList>
            <person name="Murik O."/>
            <person name="Treves H."/>
            <person name="Kedem I."/>
            <person name="Shotland Y."/>
            <person name="Kaplan A."/>
        </authorList>
    </citation>
    <scope>NUCLEOTIDE SEQUENCE</scope>
    <source>
        <strain evidence="6">1</strain>
    </source>
</reference>
<evidence type="ECO:0000256" key="4">
    <source>
        <dbReference type="ARBA" id="ARBA00022807"/>
    </source>
</evidence>
<dbReference type="PROSITE" id="PS50600">
    <property type="entry name" value="ULP_PROTEASE"/>
    <property type="match status" value="1"/>
</dbReference>
<feature type="domain" description="Ubiquitin-like protease family profile" evidence="5">
    <location>
        <begin position="13"/>
        <end position="173"/>
    </location>
</feature>
<dbReference type="PANTHER" id="PTHR46468">
    <property type="entry name" value="SENTRIN-SPECIFIC PROTEASE 8"/>
    <property type="match status" value="1"/>
</dbReference>
<gene>
    <name evidence="6" type="ORF">COHA_004447</name>
</gene>
<dbReference type="GO" id="GO:0019784">
    <property type="term" value="F:deNEDDylase activity"/>
    <property type="evidence" value="ECO:0007669"/>
    <property type="project" value="InterPro"/>
</dbReference>
<dbReference type="SUPFAM" id="SSF54001">
    <property type="entry name" value="Cysteine proteinases"/>
    <property type="match status" value="1"/>
</dbReference>
<evidence type="ECO:0000256" key="1">
    <source>
        <dbReference type="ARBA" id="ARBA00005234"/>
    </source>
</evidence>